<feature type="non-terminal residue" evidence="1">
    <location>
        <position position="278"/>
    </location>
</feature>
<proteinExistence type="predicted"/>
<gene>
    <name evidence="1" type="ORF">RFI_11393</name>
</gene>
<accession>X6NJ23</accession>
<sequence length="278" mass="31706">MRVSLLSERSKGNESNVADIVEVTTLSEFVWLDEHMRARTNTTPAAAAMGKKGQVYCTVSQVCVCIREYEPEDKSKNKSQRNWLKTNYATFVEWFGSTTPAKDKAKDKDNDQEIDLLKCLETCSSWNDNNMIGVNVDMDMSIGMGIGIGIGIGMELDLVHDLFHELFYRRELVQVWMICCSGYPSPALSLSPESRLEWAKLLQMSNKWKHLFPVDPSALAIQSSPLLVLPYEILSFQWRCQVKKDKATKEDKKYNDQVKLLQQEVLLLKQSIKQLGLE</sequence>
<evidence type="ECO:0000313" key="1">
    <source>
        <dbReference type="EMBL" id="ETO25744.1"/>
    </source>
</evidence>
<organism evidence="1 2">
    <name type="scientific">Reticulomyxa filosa</name>
    <dbReference type="NCBI Taxonomy" id="46433"/>
    <lineage>
        <taxon>Eukaryota</taxon>
        <taxon>Sar</taxon>
        <taxon>Rhizaria</taxon>
        <taxon>Retaria</taxon>
        <taxon>Foraminifera</taxon>
        <taxon>Monothalamids</taxon>
        <taxon>Reticulomyxidae</taxon>
        <taxon>Reticulomyxa</taxon>
    </lineage>
</organism>
<keyword evidence="2" id="KW-1185">Reference proteome</keyword>
<protein>
    <submittedName>
        <fullName evidence="1">Uncharacterized protein</fullName>
    </submittedName>
</protein>
<dbReference type="Proteomes" id="UP000023152">
    <property type="component" value="Unassembled WGS sequence"/>
</dbReference>
<evidence type="ECO:0000313" key="2">
    <source>
        <dbReference type="Proteomes" id="UP000023152"/>
    </source>
</evidence>
<name>X6NJ23_RETFI</name>
<dbReference type="EMBL" id="ASPP01008308">
    <property type="protein sequence ID" value="ETO25744.1"/>
    <property type="molecule type" value="Genomic_DNA"/>
</dbReference>
<dbReference type="AlphaFoldDB" id="X6NJ23"/>
<reference evidence="1 2" key="1">
    <citation type="journal article" date="2013" name="Curr. Biol.">
        <title>The Genome of the Foraminiferan Reticulomyxa filosa.</title>
        <authorList>
            <person name="Glockner G."/>
            <person name="Hulsmann N."/>
            <person name="Schleicher M."/>
            <person name="Noegel A.A."/>
            <person name="Eichinger L."/>
            <person name="Gallinger C."/>
            <person name="Pawlowski J."/>
            <person name="Sierra R."/>
            <person name="Euteneuer U."/>
            <person name="Pillet L."/>
            <person name="Moustafa A."/>
            <person name="Platzer M."/>
            <person name="Groth M."/>
            <person name="Szafranski K."/>
            <person name="Schliwa M."/>
        </authorList>
    </citation>
    <scope>NUCLEOTIDE SEQUENCE [LARGE SCALE GENOMIC DNA]</scope>
</reference>
<comment type="caution">
    <text evidence="1">The sequence shown here is derived from an EMBL/GenBank/DDBJ whole genome shotgun (WGS) entry which is preliminary data.</text>
</comment>